<dbReference type="Gene3D" id="2.60.120.620">
    <property type="entry name" value="q2cbj1_9rhob like domain"/>
    <property type="match status" value="1"/>
</dbReference>
<protein>
    <recommendedName>
        <fullName evidence="2">Phytanoyl-CoA dioxygenase</fullName>
    </recommendedName>
</protein>
<organism evidence="1">
    <name type="scientific">marine metagenome</name>
    <dbReference type="NCBI Taxonomy" id="408172"/>
    <lineage>
        <taxon>unclassified sequences</taxon>
        <taxon>metagenomes</taxon>
        <taxon>ecological metagenomes</taxon>
    </lineage>
</organism>
<dbReference type="PANTHER" id="PTHR20883:SF49">
    <property type="entry name" value="PHYTANOYL-COA DIOXYGENASE"/>
    <property type="match status" value="1"/>
</dbReference>
<dbReference type="InterPro" id="IPR008775">
    <property type="entry name" value="Phytyl_CoA_dOase-like"/>
</dbReference>
<dbReference type="AlphaFoldDB" id="A0A381QS99"/>
<sequence>MPVLSSKPLRPVTAAEVARFAADGVVHLPGILPTAWLDQLSGPVEEALVDPVTTTDMTALWAGMAETADPGGGRFLSGVDHWRHHEAFARFATASPLPAIAGTLLVADRIHLYEDSLLVKEPGTVARTAFHQDLGYFHLSGDRICTTWAPLDEVDAETGAVSYLRGSHRSGVVHRPNWFVDDQPLPGTGGEPVPTVRPDDPRLVRFDTVPGDLVVHHAATLHGAGPNRSTTRRRRAVSVRYCGDGVRYEIRPGAPAKAHHAEVRSGDPVVDHPGCPEVWRRPLGSD</sequence>
<dbReference type="PANTHER" id="PTHR20883">
    <property type="entry name" value="PHYTANOYL-COA DIOXYGENASE DOMAIN CONTAINING 1"/>
    <property type="match status" value="1"/>
</dbReference>
<reference evidence="1" key="1">
    <citation type="submission" date="2018-05" db="EMBL/GenBank/DDBJ databases">
        <authorList>
            <person name="Lanie J.A."/>
            <person name="Ng W.-L."/>
            <person name="Kazmierczak K.M."/>
            <person name="Andrzejewski T.M."/>
            <person name="Davidsen T.M."/>
            <person name="Wayne K.J."/>
            <person name="Tettelin H."/>
            <person name="Glass J.I."/>
            <person name="Rusch D."/>
            <person name="Podicherti R."/>
            <person name="Tsui H.-C.T."/>
            <person name="Winkler M.E."/>
        </authorList>
    </citation>
    <scope>NUCLEOTIDE SEQUENCE</scope>
</reference>
<name>A0A381QS99_9ZZZZ</name>
<dbReference type="Pfam" id="PF05721">
    <property type="entry name" value="PhyH"/>
    <property type="match status" value="1"/>
</dbReference>
<accession>A0A381QS99</accession>
<dbReference type="SUPFAM" id="SSF51197">
    <property type="entry name" value="Clavaminate synthase-like"/>
    <property type="match status" value="1"/>
</dbReference>
<gene>
    <name evidence="1" type="ORF">METZ01_LOCUS33581</name>
</gene>
<evidence type="ECO:0008006" key="2">
    <source>
        <dbReference type="Google" id="ProtNLM"/>
    </source>
</evidence>
<dbReference type="EMBL" id="UINC01001438">
    <property type="protein sequence ID" value="SUZ80727.1"/>
    <property type="molecule type" value="Genomic_DNA"/>
</dbReference>
<evidence type="ECO:0000313" key="1">
    <source>
        <dbReference type="EMBL" id="SUZ80727.1"/>
    </source>
</evidence>
<proteinExistence type="predicted"/>